<evidence type="ECO:0000313" key="2">
    <source>
        <dbReference type="EMBL" id="SVD01534.1"/>
    </source>
</evidence>
<name>A0A382RV28_9ZZZZ</name>
<dbReference type="AlphaFoldDB" id="A0A382RV28"/>
<accession>A0A382RV28</accession>
<organism evidence="2">
    <name type="scientific">marine metagenome</name>
    <dbReference type="NCBI Taxonomy" id="408172"/>
    <lineage>
        <taxon>unclassified sequences</taxon>
        <taxon>metagenomes</taxon>
        <taxon>ecological metagenomes</taxon>
    </lineage>
</organism>
<sequence>YNNEWFLIQRQGKPMAALVSIEDLAWLEKEPVAPSGSGGSGRI</sequence>
<reference evidence="2" key="1">
    <citation type="submission" date="2018-05" db="EMBL/GenBank/DDBJ databases">
        <authorList>
            <person name="Lanie J.A."/>
            <person name="Ng W.-L."/>
            <person name="Kazmierczak K.M."/>
            <person name="Andrzejewski T.M."/>
            <person name="Davidsen T.M."/>
            <person name="Wayne K.J."/>
            <person name="Tettelin H."/>
            <person name="Glass J.I."/>
            <person name="Rusch D."/>
            <person name="Podicherti R."/>
            <person name="Tsui H.-C.T."/>
            <person name="Winkler M.E."/>
        </authorList>
    </citation>
    <scope>NUCLEOTIDE SEQUENCE</scope>
</reference>
<dbReference type="EMBL" id="UINC01124410">
    <property type="protein sequence ID" value="SVD01534.1"/>
    <property type="molecule type" value="Genomic_DNA"/>
</dbReference>
<gene>
    <name evidence="2" type="ORF">METZ01_LOCUS354388</name>
</gene>
<feature type="non-terminal residue" evidence="2">
    <location>
        <position position="1"/>
    </location>
</feature>
<dbReference type="InterPro" id="IPR036165">
    <property type="entry name" value="YefM-like_sf"/>
</dbReference>
<dbReference type="SUPFAM" id="SSF143120">
    <property type="entry name" value="YefM-like"/>
    <property type="match status" value="1"/>
</dbReference>
<evidence type="ECO:0000256" key="1">
    <source>
        <dbReference type="ARBA" id="ARBA00009981"/>
    </source>
</evidence>
<comment type="similarity">
    <text evidence="1">Belongs to the phD/YefM antitoxin family.</text>
</comment>
<proteinExistence type="inferred from homology"/>
<evidence type="ECO:0008006" key="3">
    <source>
        <dbReference type="Google" id="ProtNLM"/>
    </source>
</evidence>
<protein>
    <recommendedName>
        <fullName evidence="3">Prevent-host-death protein</fullName>
    </recommendedName>
</protein>